<gene>
    <name evidence="1" type="ORF">U2F25_23165</name>
</gene>
<protein>
    <submittedName>
        <fullName evidence="1">Uncharacterized protein</fullName>
    </submittedName>
</protein>
<evidence type="ECO:0000313" key="1">
    <source>
        <dbReference type="EMBL" id="MDZ5492336.1"/>
    </source>
</evidence>
<keyword evidence="2" id="KW-1185">Reference proteome</keyword>
<evidence type="ECO:0000313" key="2">
    <source>
        <dbReference type="Proteomes" id="UP001290101"/>
    </source>
</evidence>
<dbReference type="Proteomes" id="UP001290101">
    <property type="component" value="Unassembled WGS sequence"/>
</dbReference>
<proteinExistence type="predicted"/>
<comment type="caution">
    <text evidence="1">The sequence shown here is derived from an EMBL/GenBank/DDBJ whole genome shotgun (WGS) entry which is preliminary data.</text>
</comment>
<reference evidence="1 2" key="1">
    <citation type="submission" date="2023-12" db="EMBL/GenBank/DDBJ databases">
        <title>Micromonospora sp. nov., isolated from Atacama Desert.</title>
        <authorList>
            <person name="Carro L."/>
            <person name="Golinska P."/>
            <person name="Klenk H.-P."/>
            <person name="Goodfellow M."/>
        </authorList>
    </citation>
    <scope>NUCLEOTIDE SEQUENCE [LARGE SCALE GENOMIC DNA]</scope>
    <source>
        <strain evidence="1 2">4G53</strain>
    </source>
</reference>
<dbReference type="EMBL" id="JAXOTQ010000031">
    <property type="protein sequence ID" value="MDZ5492336.1"/>
    <property type="molecule type" value="Genomic_DNA"/>
</dbReference>
<name>A0ABU5JID2_9ACTN</name>
<sequence length="47" mass="4996">MLPIMLPAYTFGIAEDTNLVESWNARYAAVRKDPAGPVGRDTDGGSA</sequence>
<organism evidence="1 2">
    <name type="scientific">Micromonospora sicca</name>
    <dbReference type="NCBI Taxonomy" id="2202420"/>
    <lineage>
        <taxon>Bacteria</taxon>
        <taxon>Bacillati</taxon>
        <taxon>Actinomycetota</taxon>
        <taxon>Actinomycetes</taxon>
        <taxon>Micromonosporales</taxon>
        <taxon>Micromonosporaceae</taxon>
        <taxon>Micromonospora</taxon>
    </lineage>
</organism>
<accession>A0ABU5JID2</accession>
<dbReference type="RefSeq" id="WP_322442128.1">
    <property type="nucleotide sequence ID" value="NZ_JAXOTQ010000031.1"/>
</dbReference>